<comment type="caution">
    <text evidence="1">The sequence shown here is derived from an EMBL/GenBank/DDBJ whole genome shotgun (WGS) entry which is preliminary data.</text>
</comment>
<evidence type="ECO:0000313" key="2">
    <source>
        <dbReference type="Proteomes" id="UP001060215"/>
    </source>
</evidence>
<keyword evidence="2" id="KW-1185">Reference proteome</keyword>
<accession>A0ACC0FFX7</accession>
<sequence length="203" mass="23408">MSGRGAEAEEVDRSFEAVDENGYHIFRKCRPLDLFIIIIISVHVSLCLSASLPQERGKEQEEETENKAKAEEKINLPKEIVLDILSRLPLKSLVRSICVSKQWCSLLKDFGKSIRQPKLFAKTNWNDELFSLQSIDQQGYVKSIHIPLPLPWKKSLSRDHMIHFIEIFGSCNGLLLIRINNDLFLWNLLTRCSKKVLGHKHMQ</sequence>
<protein>
    <submittedName>
        <fullName evidence="1">F-box protein</fullName>
    </submittedName>
</protein>
<name>A0ACC0FFX7_9ERIC</name>
<evidence type="ECO:0000313" key="1">
    <source>
        <dbReference type="EMBL" id="KAI7987022.1"/>
    </source>
</evidence>
<dbReference type="Proteomes" id="UP001060215">
    <property type="component" value="Chromosome 14"/>
</dbReference>
<dbReference type="EMBL" id="CM045771">
    <property type="protein sequence ID" value="KAI7987022.1"/>
    <property type="molecule type" value="Genomic_DNA"/>
</dbReference>
<organism evidence="1 2">
    <name type="scientific">Camellia lanceoleosa</name>
    <dbReference type="NCBI Taxonomy" id="1840588"/>
    <lineage>
        <taxon>Eukaryota</taxon>
        <taxon>Viridiplantae</taxon>
        <taxon>Streptophyta</taxon>
        <taxon>Embryophyta</taxon>
        <taxon>Tracheophyta</taxon>
        <taxon>Spermatophyta</taxon>
        <taxon>Magnoliopsida</taxon>
        <taxon>eudicotyledons</taxon>
        <taxon>Gunneridae</taxon>
        <taxon>Pentapetalae</taxon>
        <taxon>asterids</taxon>
        <taxon>Ericales</taxon>
        <taxon>Theaceae</taxon>
        <taxon>Camellia</taxon>
    </lineage>
</organism>
<gene>
    <name evidence="1" type="ORF">LOK49_LG13G00541</name>
</gene>
<proteinExistence type="predicted"/>
<reference evidence="1 2" key="1">
    <citation type="journal article" date="2022" name="Plant J.">
        <title>Chromosome-level genome of Camellia lanceoleosa provides a valuable resource for understanding genome evolution and self-incompatibility.</title>
        <authorList>
            <person name="Gong W."/>
            <person name="Xiao S."/>
            <person name="Wang L."/>
            <person name="Liao Z."/>
            <person name="Chang Y."/>
            <person name="Mo W."/>
            <person name="Hu G."/>
            <person name="Li W."/>
            <person name="Zhao G."/>
            <person name="Zhu H."/>
            <person name="Hu X."/>
            <person name="Ji K."/>
            <person name="Xiang X."/>
            <person name="Song Q."/>
            <person name="Yuan D."/>
            <person name="Jin S."/>
            <person name="Zhang L."/>
        </authorList>
    </citation>
    <scope>NUCLEOTIDE SEQUENCE [LARGE SCALE GENOMIC DNA]</scope>
    <source>
        <strain evidence="1">SQ_2022a</strain>
    </source>
</reference>